<keyword evidence="1" id="KW-0812">Transmembrane</keyword>
<organism evidence="2 3">
    <name type="scientific">Spirosoma fluviale</name>
    <dbReference type="NCBI Taxonomy" id="1597977"/>
    <lineage>
        <taxon>Bacteria</taxon>
        <taxon>Pseudomonadati</taxon>
        <taxon>Bacteroidota</taxon>
        <taxon>Cytophagia</taxon>
        <taxon>Cytophagales</taxon>
        <taxon>Cytophagaceae</taxon>
        <taxon>Spirosoma</taxon>
    </lineage>
</organism>
<sequence length="38" mass="4253">MVLIIEELQQATTPFIKKLVMSYFFAVGELAAVCISFT</sequence>
<evidence type="ECO:0000256" key="1">
    <source>
        <dbReference type="SAM" id="Phobius"/>
    </source>
</evidence>
<reference evidence="3" key="1">
    <citation type="submission" date="2017-09" db="EMBL/GenBank/DDBJ databases">
        <authorList>
            <person name="Varghese N."/>
            <person name="Submissions S."/>
        </authorList>
    </citation>
    <scope>NUCLEOTIDE SEQUENCE [LARGE SCALE GENOMIC DNA]</scope>
    <source>
        <strain evidence="3">DSM 29961</strain>
    </source>
</reference>
<dbReference type="EMBL" id="OCNH01000007">
    <property type="protein sequence ID" value="SOD97902.1"/>
    <property type="molecule type" value="Genomic_DNA"/>
</dbReference>
<accession>A0A286GQX7</accession>
<keyword evidence="1" id="KW-1133">Transmembrane helix</keyword>
<gene>
    <name evidence="2" type="ORF">SAMN06269250_5960</name>
</gene>
<evidence type="ECO:0000313" key="2">
    <source>
        <dbReference type="EMBL" id="SOD97902.1"/>
    </source>
</evidence>
<name>A0A286GQX7_9BACT</name>
<dbReference type="Proteomes" id="UP000219452">
    <property type="component" value="Unassembled WGS sequence"/>
</dbReference>
<keyword evidence="3" id="KW-1185">Reference proteome</keyword>
<feature type="transmembrane region" description="Helical" evidence="1">
    <location>
        <begin position="20"/>
        <end position="37"/>
    </location>
</feature>
<keyword evidence="1" id="KW-0472">Membrane</keyword>
<dbReference type="AlphaFoldDB" id="A0A286GQX7"/>
<evidence type="ECO:0000313" key="3">
    <source>
        <dbReference type="Proteomes" id="UP000219452"/>
    </source>
</evidence>
<proteinExistence type="predicted"/>
<protein>
    <submittedName>
        <fullName evidence="2">Uncharacterized protein</fullName>
    </submittedName>
</protein>